<keyword evidence="10" id="KW-1185">Reference proteome</keyword>
<evidence type="ECO:0000256" key="6">
    <source>
        <dbReference type="ARBA" id="ARBA00023242"/>
    </source>
</evidence>
<dbReference type="InterPro" id="IPR038973">
    <property type="entry name" value="MutL/Mlh/Pms-like"/>
</dbReference>
<proteinExistence type="inferred from homology"/>
<dbReference type="GO" id="GO:0006281">
    <property type="term" value="P:DNA repair"/>
    <property type="evidence" value="ECO:0007669"/>
    <property type="project" value="UniProtKB-KW"/>
</dbReference>
<dbReference type="InterPro" id="IPR014762">
    <property type="entry name" value="DNA_mismatch_repair_CS"/>
</dbReference>
<comment type="subcellular location">
    <subcellularLocation>
        <location evidence="1">Nucleus</location>
    </subcellularLocation>
    <subcellularLocation>
        <location evidence="2">Plastid</location>
        <location evidence="2">Chloroplast</location>
    </subcellularLocation>
</comment>
<feature type="compositionally biased region" description="Low complexity" evidence="7">
    <location>
        <begin position="283"/>
        <end position="293"/>
    </location>
</feature>
<dbReference type="Pfam" id="PF01119">
    <property type="entry name" value="DNA_mis_repair"/>
    <property type="match status" value="1"/>
</dbReference>
<evidence type="ECO:0000313" key="9">
    <source>
        <dbReference type="EMBL" id="KAL3777908.1"/>
    </source>
</evidence>
<feature type="domain" description="DNA mismatch repair protein S5" evidence="8">
    <location>
        <begin position="397"/>
        <end position="529"/>
    </location>
</feature>
<reference evidence="9 10" key="1">
    <citation type="submission" date="2024-10" db="EMBL/GenBank/DDBJ databases">
        <title>Updated reference genomes for cyclostephanoid diatoms.</title>
        <authorList>
            <person name="Roberts W.R."/>
            <person name="Alverson A.J."/>
        </authorList>
    </citation>
    <scope>NUCLEOTIDE SEQUENCE [LARGE SCALE GENOMIC DNA]</scope>
    <source>
        <strain evidence="9 10">AJA276-08</strain>
    </source>
</reference>
<name>A0ABD3NRM3_9STRA</name>
<dbReference type="EMBL" id="JALLAZ020001256">
    <property type="protein sequence ID" value="KAL3777908.1"/>
    <property type="molecule type" value="Genomic_DNA"/>
</dbReference>
<evidence type="ECO:0000256" key="3">
    <source>
        <dbReference type="ARBA" id="ARBA00006082"/>
    </source>
</evidence>
<dbReference type="AlphaFoldDB" id="A0ABD3NRM3"/>
<feature type="compositionally biased region" description="Basic and acidic residues" evidence="7">
    <location>
        <begin position="150"/>
        <end position="175"/>
    </location>
</feature>
<dbReference type="Gene3D" id="3.30.565.10">
    <property type="entry name" value="Histidine kinase-like ATPase, C-terminal domain"/>
    <property type="match status" value="1"/>
</dbReference>
<feature type="region of interest" description="Disordered" evidence="7">
    <location>
        <begin position="570"/>
        <end position="628"/>
    </location>
</feature>
<dbReference type="Proteomes" id="UP001530315">
    <property type="component" value="Unassembled WGS sequence"/>
</dbReference>
<gene>
    <name evidence="9" type="ORF">ACHAW5_007814</name>
</gene>
<dbReference type="SUPFAM" id="SSF54211">
    <property type="entry name" value="Ribosomal protein S5 domain 2-like"/>
    <property type="match status" value="1"/>
</dbReference>
<dbReference type="InterPro" id="IPR014721">
    <property type="entry name" value="Ribsml_uS5_D2-typ_fold_subgr"/>
</dbReference>
<protein>
    <recommendedName>
        <fullName evidence="8">DNA mismatch repair protein S5 domain-containing protein</fullName>
    </recommendedName>
</protein>
<dbReference type="SMART" id="SM01340">
    <property type="entry name" value="DNA_mis_repair"/>
    <property type="match status" value="1"/>
</dbReference>
<keyword evidence="5" id="KW-0234">DNA repair</keyword>
<evidence type="ECO:0000313" key="10">
    <source>
        <dbReference type="Proteomes" id="UP001530315"/>
    </source>
</evidence>
<feature type="region of interest" description="Disordered" evidence="7">
    <location>
        <begin position="275"/>
        <end position="306"/>
    </location>
</feature>
<dbReference type="Gene3D" id="3.30.230.10">
    <property type="match status" value="1"/>
</dbReference>
<dbReference type="InterPro" id="IPR013507">
    <property type="entry name" value="DNA_mismatch_S5_2-like"/>
</dbReference>
<keyword evidence="4" id="KW-0227">DNA damage</keyword>
<keyword evidence="6" id="KW-0539">Nucleus</keyword>
<dbReference type="Pfam" id="PF13589">
    <property type="entry name" value="HATPase_c_3"/>
    <property type="match status" value="1"/>
</dbReference>
<evidence type="ECO:0000256" key="2">
    <source>
        <dbReference type="ARBA" id="ARBA00004229"/>
    </source>
</evidence>
<dbReference type="GO" id="GO:0005634">
    <property type="term" value="C:nucleus"/>
    <property type="evidence" value="ECO:0007669"/>
    <property type="project" value="UniProtKB-SubCell"/>
</dbReference>
<dbReference type="InterPro" id="IPR036890">
    <property type="entry name" value="HATPase_C_sf"/>
</dbReference>
<dbReference type="GO" id="GO:0009507">
    <property type="term" value="C:chloroplast"/>
    <property type="evidence" value="ECO:0007669"/>
    <property type="project" value="UniProtKB-SubCell"/>
</dbReference>
<feature type="region of interest" description="Disordered" evidence="7">
    <location>
        <begin position="237"/>
        <end position="261"/>
    </location>
</feature>
<evidence type="ECO:0000256" key="4">
    <source>
        <dbReference type="ARBA" id="ARBA00022763"/>
    </source>
</evidence>
<feature type="compositionally biased region" description="Gly residues" evidence="7">
    <location>
        <begin position="237"/>
        <end position="257"/>
    </location>
</feature>
<dbReference type="Pfam" id="PF16413">
    <property type="entry name" value="Mlh1_C"/>
    <property type="match status" value="1"/>
</dbReference>
<organism evidence="9 10">
    <name type="scientific">Stephanodiscus triporus</name>
    <dbReference type="NCBI Taxonomy" id="2934178"/>
    <lineage>
        <taxon>Eukaryota</taxon>
        <taxon>Sar</taxon>
        <taxon>Stramenopiles</taxon>
        <taxon>Ochrophyta</taxon>
        <taxon>Bacillariophyta</taxon>
        <taxon>Coscinodiscophyceae</taxon>
        <taxon>Thalassiosirophycidae</taxon>
        <taxon>Stephanodiscales</taxon>
        <taxon>Stephanodiscaceae</taxon>
        <taxon>Stephanodiscus</taxon>
    </lineage>
</organism>
<dbReference type="PANTHER" id="PTHR10073:SF12">
    <property type="entry name" value="DNA MISMATCH REPAIR PROTEIN MLH1"/>
    <property type="match status" value="1"/>
</dbReference>
<evidence type="ECO:0000259" key="8">
    <source>
        <dbReference type="SMART" id="SM01340"/>
    </source>
</evidence>
<dbReference type="PANTHER" id="PTHR10073">
    <property type="entry name" value="DNA MISMATCH REPAIR PROTEIN MLH, PMS, MUTL"/>
    <property type="match status" value="1"/>
</dbReference>
<dbReference type="PROSITE" id="PS00058">
    <property type="entry name" value="DNA_MISMATCH_REPAIR_1"/>
    <property type="match status" value="1"/>
</dbReference>
<feature type="compositionally biased region" description="Acidic residues" evidence="7">
    <location>
        <begin position="132"/>
        <end position="144"/>
    </location>
</feature>
<dbReference type="InterPro" id="IPR020568">
    <property type="entry name" value="Ribosomal_Su5_D2-typ_SF"/>
</dbReference>
<dbReference type="InterPro" id="IPR032189">
    <property type="entry name" value="Mlh1_C"/>
</dbReference>
<evidence type="ECO:0000256" key="5">
    <source>
        <dbReference type="ARBA" id="ARBA00023204"/>
    </source>
</evidence>
<feature type="compositionally biased region" description="Basic and acidic residues" evidence="7">
    <location>
        <begin position="295"/>
        <end position="306"/>
    </location>
</feature>
<dbReference type="SUPFAM" id="SSF55874">
    <property type="entry name" value="ATPase domain of HSP90 chaperone/DNA topoisomerase II/histidine kinase"/>
    <property type="match status" value="1"/>
</dbReference>
<feature type="region of interest" description="Disordered" evidence="7">
    <location>
        <begin position="127"/>
        <end position="192"/>
    </location>
</feature>
<comment type="caution">
    <text evidence="9">The sequence shown here is derived from an EMBL/GenBank/DDBJ whole genome shotgun (WGS) entry which is preliminary data.</text>
</comment>
<accession>A0ABD3NRM3</accession>
<evidence type="ECO:0000256" key="7">
    <source>
        <dbReference type="SAM" id="MobiDB-lite"/>
    </source>
</evidence>
<sequence>MMATPPTTTRRPRKIRQLPKEVVDRIAAGEVVQRPVSVAKELIENSLDADGTRIDVHVQRGGLDLISVSDDGVGMSPPDMSLACTRFATSKLVDVDDLKSIRTFGFRGEALASASMVAWVCITSRVRPRREEDEEDEEDDDDDGVGGAMPRRDCAYKMQYRDGAPDPRDHPDDRPSPSAGREGTVVTVRDLFHNVPSRRRALESGGSRGEREEYDRILNVAQRYAVHEARRGVGFLCRGGGGGGKGGNKGGFGGGGNRTDLNTQSLASVRAMQERRKRAMLQSSADASSAVASSRRRDSRQFDSTDEERFAATRDVIGHVFGAAVTRELLQLTAGEGDVEAVSSAALTAMVRQKREKDPSAINTTDGVDESNVADDEIRESNQDSNFANALMEEMMVGATYKPPIHKSKDSANNVDQQQTSTAQTSKFAFAYRATGAITNGSYSAPKSSSAFLLFINDRLVESSSIRRAVESVYADTLPKGGKPFVYLALELPGPHVDVNVHPTKREVAFLHEDRLCDAVSRAVRDAIGSATTSRTFTVANGGRLLPRVEDDERNDRRNQLARKRMAAEMASSLEENDVSEVSSVVAEDAGDTDDDRNASSIDNVGVDANTAEPTGSSCEQKKSDKKTLKKIEAVTEPKISATRRPYDPSRLVRTSRAFPVGALEPFLVQKETRESFGSSGAKTGPIEDLSNQTNLVTTTTIKHKQSCPFFDSDPLQTQQVDMSAPGAFALAICRCQVERSELLPPLTNGFEVMDNVNDNSMLRPKKITPTQCNYESIVNLRDDVVNLNHQGLNEMLRGSTYVGAVSRSRSLIQCGIDLIMINHRELAREMFYQIALLKFNGIPMATLGGGGVDVVAAISQVLQFEEDLNSSVASNSEIMDTNCTVKVNKTNADLARQASTCLAERAPMLAEYFSIKLEKAKVYNSRQKQQVESLRVTGLPILFEGHSPQPHGLPLFLLRLATEVNWSEEQACFKGVCTELASFYSELPSTLSNEPSDANGNYEFIDNEAKSYIKHTLFPAISYLLVPPRHFADSGAVIKLANLNSLYKVFERC</sequence>
<comment type="similarity">
    <text evidence="3">Belongs to the DNA mismatch repair MutL/HexB family.</text>
</comment>
<dbReference type="CDD" id="cd16926">
    <property type="entry name" value="HATPase_MutL-MLH-PMS-like"/>
    <property type="match status" value="1"/>
</dbReference>
<evidence type="ECO:0000256" key="1">
    <source>
        <dbReference type="ARBA" id="ARBA00004123"/>
    </source>
</evidence>
<dbReference type="FunFam" id="3.30.230.10:FF:000014">
    <property type="entry name" value="DNA mismatch repair protein Mlh1"/>
    <property type="match status" value="1"/>
</dbReference>